<protein>
    <submittedName>
        <fullName evidence="1">Uncharacterized protein</fullName>
    </submittedName>
</protein>
<organism evidence="1 2">
    <name type="scientific">Polymorphospora rubra</name>
    <dbReference type="NCBI Taxonomy" id="338584"/>
    <lineage>
        <taxon>Bacteria</taxon>
        <taxon>Bacillati</taxon>
        <taxon>Actinomycetota</taxon>
        <taxon>Actinomycetes</taxon>
        <taxon>Micromonosporales</taxon>
        <taxon>Micromonosporaceae</taxon>
        <taxon>Polymorphospora</taxon>
    </lineage>
</organism>
<proteinExistence type="predicted"/>
<dbReference type="AlphaFoldDB" id="A0A810NB96"/>
<accession>A0A810NB96</accession>
<sequence length="186" mass="20547">MVMSEDHRRLAVELDATARALVGRRITGVAYYGLYTDHPPATWDFDTWHCPVMGVELLLDDGAAYSAVWDNPFGHFSLHLYAAPMTSQLTVYEQGGNGLRWTVHDHARWAPLLAGPVLDSRLIWHPHLTDFGHQAPAALHLTFPAGSVWIIAAMESTEETWWLGADEVVVAFTSDMAARTGVRGPG</sequence>
<gene>
    <name evidence="1" type="ORF">Prubr_61290</name>
</gene>
<keyword evidence="2" id="KW-1185">Reference proteome</keyword>
<dbReference type="EMBL" id="AP023359">
    <property type="protein sequence ID" value="BCJ69108.1"/>
    <property type="molecule type" value="Genomic_DNA"/>
</dbReference>
<reference evidence="1" key="1">
    <citation type="submission" date="2020-08" db="EMBL/GenBank/DDBJ databases">
        <title>Whole genome shotgun sequence of Polymorphospora rubra NBRC 101157.</title>
        <authorList>
            <person name="Komaki H."/>
            <person name="Tamura T."/>
        </authorList>
    </citation>
    <scope>NUCLEOTIDE SEQUENCE</scope>
    <source>
        <strain evidence="1">NBRC 101157</strain>
    </source>
</reference>
<evidence type="ECO:0000313" key="2">
    <source>
        <dbReference type="Proteomes" id="UP000680866"/>
    </source>
</evidence>
<evidence type="ECO:0000313" key="1">
    <source>
        <dbReference type="EMBL" id="BCJ69108.1"/>
    </source>
</evidence>
<name>A0A810NB96_9ACTN</name>
<dbReference type="Proteomes" id="UP000680866">
    <property type="component" value="Chromosome"/>
</dbReference>
<dbReference type="KEGG" id="pry:Prubr_61290"/>